<feature type="transmembrane region" description="Helical" evidence="1">
    <location>
        <begin position="12"/>
        <end position="34"/>
    </location>
</feature>
<organism evidence="2 3">
    <name type="scientific">Kineococcus xinjiangensis</name>
    <dbReference type="NCBI Taxonomy" id="512762"/>
    <lineage>
        <taxon>Bacteria</taxon>
        <taxon>Bacillati</taxon>
        <taxon>Actinomycetota</taxon>
        <taxon>Actinomycetes</taxon>
        <taxon>Kineosporiales</taxon>
        <taxon>Kineosporiaceae</taxon>
        <taxon>Kineococcus</taxon>
    </lineage>
</organism>
<dbReference type="AlphaFoldDB" id="A0A2S6IHT8"/>
<keyword evidence="1" id="KW-0812">Transmembrane</keyword>
<dbReference type="Proteomes" id="UP000239485">
    <property type="component" value="Unassembled WGS sequence"/>
</dbReference>
<feature type="transmembrane region" description="Helical" evidence="1">
    <location>
        <begin position="40"/>
        <end position="62"/>
    </location>
</feature>
<evidence type="ECO:0000313" key="2">
    <source>
        <dbReference type="EMBL" id="PPK93777.1"/>
    </source>
</evidence>
<name>A0A2S6IHT8_9ACTN</name>
<protein>
    <submittedName>
        <fullName evidence="2">Uncharacterized protein</fullName>
    </submittedName>
</protein>
<dbReference type="RefSeq" id="WP_146099528.1">
    <property type="nucleotide sequence ID" value="NZ_PTJD01000009.1"/>
</dbReference>
<evidence type="ECO:0000256" key="1">
    <source>
        <dbReference type="SAM" id="Phobius"/>
    </source>
</evidence>
<reference evidence="2 3" key="1">
    <citation type="submission" date="2018-02" db="EMBL/GenBank/DDBJ databases">
        <title>Genomic Encyclopedia of Archaeal and Bacterial Type Strains, Phase II (KMG-II): from individual species to whole genera.</title>
        <authorList>
            <person name="Goeker M."/>
        </authorList>
    </citation>
    <scope>NUCLEOTIDE SEQUENCE [LARGE SCALE GENOMIC DNA]</scope>
    <source>
        <strain evidence="2 3">DSM 22857</strain>
    </source>
</reference>
<proteinExistence type="predicted"/>
<comment type="caution">
    <text evidence="2">The sequence shown here is derived from an EMBL/GenBank/DDBJ whole genome shotgun (WGS) entry which is preliminary data.</text>
</comment>
<sequence>MSRAVKTVASRTGGLGLALGVLLVLSGLGGLAVVDVHDAGNAALLVALHLLLGTAVVVRFTIGRHRTPHA</sequence>
<dbReference type="EMBL" id="PTJD01000009">
    <property type="protein sequence ID" value="PPK93777.1"/>
    <property type="molecule type" value="Genomic_DNA"/>
</dbReference>
<keyword evidence="3" id="KW-1185">Reference proteome</keyword>
<evidence type="ECO:0000313" key="3">
    <source>
        <dbReference type="Proteomes" id="UP000239485"/>
    </source>
</evidence>
<gene>
    <name evidence="2" type="ORF">CLV92_10953</name>
</gene>
<accession>A0A2S6IHT8</accession>
<keyword evidence="1" id="KW-0472">Membrane</keyword>
<keyword evidence="1" id="KW-1133">Transmembrane helix</keyword>